<dbReference type="EMBL" id="KV750762">
    <property type="protein sequence ID" value="OCL03325.1"/>
    <property type="molecule type" value="Genomic_DNA"/>
</dbReference>
<dbReference type="Proteomes" id="UP000250140">
    <property type="component" value="Unassembled WGS sequence"/>
</dbReference>
<sequence>MPSIPPSSAGTSQHRILLLSLDKQSWFDEMYNRLITAISDRAVLQRATGSAVMQELKEYVSNGGTVVFGRLFSSFISPADMNAFFRRHFDLPWESGDYHRTTLHLKPSYSQKAVFLKNVGQTAALYLPSEQSKTENRVFSAEPIRGREQTPVAWKRISEGWIGYIGDVNGEEGNDGVILGMCGL</sequence>
<accession>A0A8E2ER61</accession>
<dbReference type="OrthoDB" id="167809at2759"/>
<organism evidence="1 2">
    <name type="scientific">Glonium stellatum</name>
    <dbReference type="NCBI Taxonomy" id="574774"/>
    <lineage>
        <taxon>Eukaryota</taxon>
        <taxon>Fungi</taxon>
        <taxon>Dikarya</taxon>
        <taxon>Ascomycota</taxon>
        <taxon>Pezizomycotina</taxon>
        <taxon>Dothideomycetes</taxon>
        <taxon>Pleosporomycetidae</taxon>
        <taxon>Gloniales</taxon>
        <taxon>Gloniaceae</taxon>
        <taxon>Glonium</taxon>
    </lineage>
</organism>
<name>A0A8E2ER61_9PEZI</name>
<dbReference type="AlphaFoldDB" id="A0A8E2ER61"/>
<proteinExistence type="predicted"/>
<reference evidence="1 2" key="1">
    <citation type="journal article" date="2016" name="Nat. Commun.">
        <title>Ectomycorrhizal ecology is imprinted in the genome of the dominant symbiotic fungus Cenococcum geophilum.</title>
        <authorList>
            <consortium name="DOE Joint Genome Institute"/>
            <person name="Peter M."/>
            <person name="Kohler A."/>
            <person name="Ohm R.A."/>
            <person name="Kuo A."/>
            <person name="Krutzmann J."/>
            <person name="Morin E."/>
            <person name="Arend M."/>
            <person name="Barry K.W."/>
            <person name="Binder M."/>
            <person name="Choi C."/>
            <person name="Clum A."/>
            <person name="Copeland A."/>
            <person name="Grisel N."/>
            <person name="Haridas S."/>
            <person name="Kipfer T."/>
            <person name="LaButti K."/>
            <person name="Lindquist E."/>
            <person name="Lipzen A."/>
            <person name="Maire R."/>
            <person name="Meier B."/>
            <person name="Mihaltcheva S."/>
            <person name="Molinier V."/>
            <person name="Murat C."/>
            <person name="Poggeler S."/>
            <person name="Quandt C.A."/>
            <person name="Sperisen C."/>
            <person name="Tritt A."/>
            <person name="Tisserant E."/>
            <person name="Crous P.W."/>
            <person name="Henrissat B."/>
            <person name="Nehls U."/>
            <person name="Egli S."/>
            <person name="Spatafora J.W."/>
            <person name="Grigoriev I.V."/>
            <person name="Martin F.M."/>
        </authorList>
    </citation>
    <scope>NUCLEOTIDE SEQUENCE [LARGE SCALE GENOMIC DNA]</scope>
    <source>
        <strain evidence="1 2">CBS 207.34</strain>
    </source>
</reference>
<protein>
    <submittedName>
        <fullName evidence="1">Uncharacterized protein</fullName>
    </submittedName>
</protein>
<evidence type="ECO:0000313" key="2">
    <source>
        <dbReference type="Proteomes" id="UP000250140"/>
    </source>
</evidence>
<keyword evidence="2" id="KW-1185">Reference proteome</keyword>
<gene>
    <name evidence="1" type="ORF">AOQ84DRAFT_400730</name>
</gene>
<evidence type="ECO:0000313" key="1">
    <source>
        <dbReference type="EMBL" id="OCL03325.1"/>
    </source>
</evidence>